<reference evidence="2 3" key="1">
    <citation type="journal article" date="2008" name="Nature">
        <title>The genome of the model beetle and pest Tribolium castaneum.</title>
        <authorList>
            <consortium name="Tribolium Genome Sequencing Consortium"/>
            <person name="Richards S."/>
            <person name="Gibbs R.A."/>
            <person name="Weinstock G.M."/>
            <person name="Brown S.J."/>
            <person name="Denell R."/>
            <person name="Beeman R.W."/>
            <person name="Gibbs R."/>
            <person name="Beeman R.W."/>
            <person name="Brown S.J."/>
            <person name="Bucher G."/>
            <person name="Friedrich M."/>
            <person name="Grimmelikhuijzen C.J."/>
            <person name="Klingler M."/>
            <person name="Lorenzen M."/>
            <person name="Richards S."/>
            <person name="Roth S."/>
            <person name="Schroder R."/>
            <person name="Tautz D."/>
            <person name="Zdobnov E.M."/>
            <person name="Muzny D."/>
            <person name="Gibbs R.A."/>
            <person name="Weinstock G.M."/>
            <person name="Attaway T."/>
            <person name="Bell S."/>
            <person name="Buhay C.J."/>
            <person name="Chandrabose M.N."/>
            <person name="Chavez D."/>
            <person name="Clerk-Blankenburg K.P."/>
            <person name="Cree A."/>
            <person name="Dao M."/>
            <person name="Davis C."/>
            <person name="Chacko J."/>
            <person name="Dinh H."/>
            <person name="Dugan-Rocha S."/>
            <person name="Fowler G."/>
            <person name="Garner T.T."/>
            <person name="Garnes J."/>
            <person name="Gnirke A."/>
            <person name="Hawes A."/>
            <person name="Hernandez J."/>
            <person name="Hines S."/>
            <person name="Holder M."/>
            <person name="Hume J."/>
            <person name="Jhangiani S.N."/>
            <person name="Joshi V."/>
            <person name="Khan Z.M."/>
            <person name="Jackson L."/>
            <person name="Kovar C."/>
            <person name="Kowis A."/>
            <person name="Lee S."/>
            <person name="Lewis L.R."/>
            <person name="Margolis J."/>
            <person name="Morgan M."/>
            <person name="Nazareth L.V."/>
            <person name="Nguyen N."/>
            <person name="Okwuonu G."/>
            <person name="Parker D."/>
            <person name="Richards S."/>
            <person name="Ruiz S.J."/>
            <person name="Santibanez J."/>
            <person name="Savard J."/>
            <person name="Scherer S.E."/>
            <person name="Schneider B."/>
            <person name="Sodergren E."/>
            <person name="Tautz D."/>
            <person name="Vattahil S."/>
            <person name="Villasana D."/>
            <person name="White C.S."/>
            <person name="Wright R."/>
            <person name="Park Y."/>
            <person name="Beeman R.W."/>
            <person name="Lord J."/>
            <person name="Oppert B."/>
            <person name="Lorenzen M."/>
            <person name="Brown S."/>
            <person name="Wang L."/>
            <person name="Savard J."/>
            <person name="Tautz D."/>
            <person name="Richards S."/>
            <person name="Weinstock G."/>
            <person name="Gibbs R.A."/>
            <person name="Liu Y."/>
            <person name="Worley K."/>
            <person name="Weinstock G."/>
            <person name="Elsik C.G."/>
            <person name="Reese J.T."/>
            <person name="Elhaik E."/>
            <person name="Landan G."/>
            <person name="Graur D."/>
            <person name="Arensburger P."/>
            <person name="Atkinson P."/>
            <person name="Beeman R.W."/>
            <person name="Beidler J."/>
            <person name="Brown S.J."/>
            <person name="Demuth J.P."/>
            <person name="Drury D.W."/>
            <person name="Du Y.Z."/>
            <person name="Fujiwara H."/>
            <person name="Lorenzen M."/>
            <person name="Maselli V."/>
            <person name="Osanai M."/>
            <person name="Park Y."/>
            <person name="Robertson H.M."/>
            <person name="Tu Z."/>
            <person name="Wang J.J."/>
            <person name="Wang S."/>
            <person name="Richards S."/>
            <person name="Song H."/>
            <person name="Zhang L."/>
            <person name="Sodergren E."/>
            <person name="Werner D."/>
            <person name="Stanke M."/>
            <person name="Morgenstern B."/>
            <person name="Solovyev V."/>
            <person name="Kosarev P."/>
            <person name="Brown G."/>
            <person name="Chen H.C."/>
            <person name="Ermolaeva O."/>
            <person name="Hlavina W."/>
            <person name="Kapustin Y."/>
            <person name="Kiryutin B."/>
            <person name="Kitts P."/>
            <person name="Maglott D."/>
            <person name="Pruitt K."/>
            <person name="Sapojnikov V."/>
            <person name="Souvorov A."/>
            <person name="Mackey A.J."/>
            <person name="Waterhouse R.M."/>
            <person name="Wyder S."/>
            <person name="Zdobnov E.M."/>
            <person name="Zdobnov E.M."/>
            <person name="Wyder S."/>
            <person name="Kriventseva E.V."/>
            <person name="Kadowaki T."/>
            <person name="Bork P."/>
            <person name="Aranda M."/>
            <person name="Bao R."/>
            <person name="Beermann A."/>
            <person name="Berns N."/>
            <person name="Bolognesi R."/>
            <person name="Bonneton F."/>
            <person name="Bopp D."/>
            <person name="Brown S.J."/>
            <person name="Bucher G."/>
            <person name="Butts T."/>
            <person name="Chaumot A."/>
            <person name="Denell R.E."/>
            <person name="Ferrier D.E."/>
            <person name="Friedrich M."/>
            <person name="Gordon C.M."/>
            <person name="Jindra M."/>
            <person name="Klingler M."/>
            <person name="Lan Q."/>
            <person name="Lattorff H.M."/>
            <person name="Laudet V."/>
            <person name="von Levetsow C."/>
            <person name="Liu Z."/>
            <person name="Lutz R."/>
            <person name="Lynch J.A."/>
            <person name="da Fonseca R.N."/>
            <person name="Posnien N."/>
            <person name="Reuter R."/>
            <person name="Roth S."/>
            <person name="Savard J."/>
            <person name="Schinko J.B."/>
            <person name="Schmitt C."/>
            <person name="Schoppmeier M."/>
            <person name="Schroder R."/>
            <person name="Shippy T.D."/>
            <person name="Simonnet F."/>
            <person name="Marques-Souza H."/>
            <person name="Tautz D."/>
            <person name="Tomoyasu Y."/>
            <person name="Trauner J."/>
            <person name="Van der Zee M."/>
            <person name="Vervoort M."/>
            <person name="Wittkopp N."/>
            <person name="Wimmer E.A."/>
            <person name="Yang X."/>
            <person name="Jones A.K."/>
            <person name="Sattelle D.B."/>
            <person name="Ebert P.R."/>
            <person name="Nelson D."/>
            <person name="Scott J.G."/>
            <person name="Beeman R.W."/>
            <person name="Muthukrishnan S."/>
            <person name="Kramer K.J."/>
            <person name="Arakane Y."/>
            <person name="Beeman R.W."/>
            <person name="Zhu Q."/>
            <person name="Hogenkamp D."/>
            <person name="Dixit R."/>
            <person name="Oppert B."/>
            <person name="Jiang H."/>
            <person name="Zou Z."/>
            <person name="Marshall J."/>
            <person name="Elpidina E."/>
            <person name="Vinokurov K."/>
            <person name="Oppert C."/>
            <person name="Zou Z."/>
            <person name="Evans J."/>
            <person name="Lu Z."/>
            <person name="Zhao P."/>
            <person name="Sumathipala N."/>
            <person name="Altincicek B."/>
            <person name="Vilcinskas A."/>
            <person name="Williams M."/>
            <person name="Hultmark D."/>
            <person name="Hetru C."/>
            <person name="Jiang H."/>
            <person name="Grimmelikhuijzen C.J."/>
            <person name="Hauser F."/>
            <person name="Cazzamali G."/>
            <person name="Williamson M."/>
            <person name="Park Y."/>
            <person name="Li B."/>
            <person name="Tanaka Y."/>
            <person name="Predel R."/>
            <person name="Neupert S."/>
            <person name="Schachtner J."/>
            <person name="Verleyen P."/>
            <person name="Raible F."/>
            <person name="Bork P."/>
            <person name="Friedrich M."/>
            <person name="Walden K.K."/>
            <person name="Robertson H.M."/>
            <person name="Angeli S."/>
            <person name="Foret S."/>
            <person name="Bucher G."/>
            <person name="Schuetz S."/>
            <person name="Maleszka R."/>
            <person name="Wimmer E.A."/>
            <person name="Beeman R.W."/>
            <person name="Lorenzen M."/>
            <person name="Tomoyasu Y."/>
            <person name="Miller S.C."/>
            <person name="Grossmann D."/>
            <person name="Bucher G."/>
        </authorList>
    </citation>
    <scope>NUCLEOTIDE SEQUENCE [LARGE SCALE GENOMIC DNA]</scope>
    <source>
        <strain evidence="2 3">Georgia GA2</strain>
    </source>
</reference>
<protein>
    <submittedName>
        <fullName evidence="2">Uncharacterized protein</fullName>
    </submittedName>
</protein>
<dbReference type="InParanoid" id="D6WSM4"/>
<dbReference type="HOGENOM" id="CLU_967507_0_0_1"/>
<gene>
    <name evidence="2" type="primary">GLEAN_10118</name>
    <name evidence="2" type="ORF">TcasGA2_TC010118</name>
</gene>
<keyword evidence="3" id="KW-1185">Reference proteome</keyword>
<evidence type="ECO:0000313" key="2">
    <source>
        <dbReference type="EMBL" id="EFA07127.1"/>
    </source>
</evidence>
<evidence type="ECO:0000313" key="3">
    <source>
        <dbReference type="Proteomes" id="UP000007266"/>
    </source>
</evidence>
<feature type="compositionally biased region" description="Basic and acidic residues" evidence="1">
    <location>
        <begin position="201"/>
        <end position="216"/>
    </location>
</feature>
<organism evidence="2 3">
    <name type="scientific">Tribolium castaneum</name>
    <name type="common">Red flour beetle</name>
    <dbReference type="NCBI Taxonomy" id="7070"/>
    <lineage>
        <taxon>Eukaryota</taxon>
        <taxon>Metazoa</taxon>
        <taxon>Ecdysozoa</taxon>
        <taxon>Arthropoda</taxon>
        <taxon>Hexapoda</taxon>
        <taxon>Insecta</taxon>
        <taxon>Pterygota</taxon>
        <taxon>Neoptera</taxon>
        <taxon>Endopterygota</taxon>
        <taxon>Coleoptera</taxon>
        <taxon>Polyphaga</taxon>
        <taxon>Cucujiformia</taxon>
        <taxon>Tenebrionidae</taxon>
        <taxon>Tenebrionidae incertae sedis</taxon>
        <taxon>Tribolium</taxon>
    </lineage>
</organism>
<sequence>MMKLNFGKIEERISIVLLFGHISHVKRRRRSYEKLNALRRSAPPRRSRPQSTIRAGAFSTYTDYRAALTTVLKKQLGVTLVVAVVVAWGAGGRLLRGCRRGRAAPRARSPAASARRAATSSAGELLPGDGTCRCRRTGHVTQHLEAPARREEAAMQPRKRDPLPSLGNELGSGTTPGRRRRRDRSRSISFDDSHYRDFAPEDRRWSAHPQGHEKGPRWSRYRKPVHSSTSLIRIRSPLRLESDSKRGDDAGFIATIISAKITANFSNKFTEYLSLTGKMSIKLDSRTK</sequence>
<feature type="compositionally biased region" description="Basic and acidic residues" evidence="1">
    <location>
        <begin position="146"/>
        <end position="162"/>
    </location>
</feature>
<feature type="compositionally biased region" description="Low complexity" evidence="1">
    <location>
        <begin position="106"/>
        <end position="123"/>
    </location>
</feature>
<dbReference type="EMBL" id="KQ971354">
    <property type="protein sequence ID" value="EFA07127.1"/>
    <property type="molecule type" value="Genomic_DNA"/>
</dbReference>
<evidence type="ECO:0000256" key="1">
    <source>
        <dbReference type="SAM" id="MobiDB-lite"/>
    </source>
</evidence>
<reference evidence="2 3" key="2">
    <citation type="journal article" date="2010" name="Nucleic Acids Res.">
        <title>BeetleBase in 2010: revisions to provide comprehensive genomic information for Tribolium castaneum.</title>
        <authorList>
            <person name="Kim H.S."/>
            <person name="Murphy T."/>
            <person name="Xia J."/>
            <person name="Caragea D."/>
            <person name="Park Y."/>
            <person name="Beeman R.W."/>
            <person name="Lorenzen M.D."/>
            <person name="Butcher S."/>
            <person name="Manak J.R."/>
            <person name="Brown S.J."/>
        </authorList>
    </citation>
    <scope>GENOME REANNOTATION</scope>
    <source>
        <strain evidence="2 3">Georgia GA2</strain>
    </source>
</reference>
<accession>D6WSM4</accession>
<feature type="region of interest" description="Disordered" evidence="1">
    <location>
        <begin position="99"/>
        <end position="188"/>
    </location>
</feature>
<dbReference type="AlphaFoldDB" id="D6WSM4"/>
<name>D6WSM4_TRICA</name>
<proteinExistence type="predicted"/>
<feature type="region of interest" description="Disordered" evidence="1">
    <location>
        <begin position="201"/>
        <end position="226"/>
    </location>
</feature>
<dbReference type="Proteomes" id="UP000007266">
    <property type="component" value="Linkage group 7"/>
</dbReference>